<dbReference type="EC" id="3.4.21.89" evidence="3 7"/>
<evidence type="ECO:0000256" key="2">
    <source>
        <dbReference type="ARBA" id="ARBA00009370"/>
    </source>
</evidence>
<keyword evidence="5 7" id="KW-0378">Hydrolase</keyword>
<accession>A0A1F6NHU7</accession>
<dbReference type="GO" id="GO:0016020">
    <property type="term" value="C:membrane"/>
    <property type="evidence" value="ECO:0007669"/>
    <property type="project" value="UniProtKB-SubCell"/>
</dbReference>
<dbReference type="GO" id="GO:0006465">
    <property type="term" value="P:signal peptide processing"/>
    <property type="evidence" value="ECO:0007669"/>
    <property type="project" value="InterPro"/>
</dbReference>
<dbReference type="PANTHER" id="PTHR43390:SF1">
    <property type="entry name" value="CHLOROPLAST PROCESSING PEPTIDASE"/>
    <property type="match status" value="1"/>
</dbReference>
<dbReference type="CDD" id="cd06530">
    <property type="entry name" value="S26_SPase_I"/>
    <property type="match status" value="1"/>
</dbReference>
<dbReference type="InterPro" id="IPR000223">
    <property type="entry name" value="Pept_S26A_signal_pept_1"/>
</dbReference>
<comment type="caution">
    <text evidence="11">The sequence shown here is derived from an EMBL/GenBank/DDBJ whole genome shotgun (WGS) entry which is preliminary data.</text>
</comment>
<dbReference type="SUPFAM" id="SSF51306">
    <property type="entry name" value="LexA/Signal peptidase"/>
    <property type="match status" value="1"/>
</dbReference>
<proteinExistence type="inferred from homology"/>
<evidence type="ECO:0000313" key="12">
    <source>
        <dbReference type="Proteomes" id="UP000176300"/>
    </source>
</evidence>
<evidence type="ECO:0000256" key="9">
    <source>
        <dbReference type="SAM" id="MobiDB-lite"/>
    </source>
</evidence>
<gene>
    <name evidence="11" type="ORF">A2373_02040</name>
</gene>
<dbReference type="InterPro" id="IPR019756">
    <property type="entry name" value="Pept_S26A_signal_pept_1_Ser-AS"/>
</dbReference>
<evidence type="ECO:0000256" key="3">
    <source>
        <dbReference type="ARBA" id="ARBA00013208"/>
    </source>
</evidence>
<dbReference type="PANTHER" id="PTHR43390">
    <property type="entry name" value="SIGNAL PEPTIDASE I"/>
    <property type="match status" value="1"/>
</dbReference>
<dbReference type="Pfam" id="PF10502">
    <property type="entry name" value="Peptidase_S26"/>
    <property type="match status" value="1"/>
</dbReference>
<dbReference type="NCBIfam" id="TIGR02227">
    <property type="entry name" value="sigpep_I_bact"/>
    <property type="match status" value="1"/>
</dbReference>
<dbReference type="AlphaFoldDB" id="A0A1F6NHU7"/>
<dbReference type="EMBL" id="MFQS01000013">
    <property type="protein sequence ID" value="OGH83425.1"/>
    <property type="molecule type" value="Genomic_DNA"/>
</dbReference>
<dbReference type="PROSITE" id="PS00501">
    <property type="entry name" value="SPASE_I_1"/>
    <property type="match status" value="1"/>
</dbReference>
<dbReference type="InterPro" id="IPR019758">
    <property type="entry name" value="Pept_S26A_signal_pept_1_CS"/>
</dbReference>
<keyword evidence="7" id="KW-1133">Transmembrane helix</keyword>
<dbReference type="GO" id="GO:0009003">
    <property type="term" value="F:signal peptidase activity"/>
    <property type="evidence" value="ECO:0007669"/>
    <property type="project" value="UniProtKB-EC"/>
</dbReference>
<dbReference type="Proteomes" id="UP000176300">
    <property type="component" value="Unassembled WGS sequence"/>
</dbReference>
<evidence type="ECO:0000313" key="11">
    <source>
        <dbReference type="EMBL" id="OGH83425.1"/>
    </source>
</evidence>
<keyword evidence="7" id="KW-0472">Membrane</keyword>
<dbReference type="InterPro" id="IPR019757">
    <property type="entry name" value="Pept_S26A_signal_pept_1_Lys-AS"/>
</dbReference>
<dbReference type="PROSITE" id="PS00760">
    <property type="entry name" value="SPASE_I_2"/>
    <property type="match status" value="1"/>
</dbReference>
<feature type="transmembrane region" description="Helical" evidence="7">
    <location>
        <begin position="34"/>
        <end position="59"/>
    </location>
</feature>
<evidence type="ECO:0000256" key="1">
    <source>
        <dbReference type="ARBA" id="ARBA00000677"/>
    </source>
</evidence>
<sequence>MLKEEEKNSGPLKERNEEKTDDADSAERSWLANAALFFLELVKIAVLAGITIGVVRYFIFKPFYVEGQSMDPTFHEKEYLIIDEITYRFNEPKRGEVIVFRAPTVEKDYYLKRVIGLPGERVKVEDDKVIVYNNDNSTGVLLEEIYLENVPTPGQTTITLGPDEYFVMGDNRKASFDSRRFGPIKKADIIGRAWLRGWPVDRITLFEAPVYNF</sequence>
<evidence type="ECO:0000256" key="4">
    <source>
        <dbReference type="ARBA" id="ARBA00022670"/>
    </source>
</evidence>
<evidence type="ECO:0000259" key="10">
    <source>
        <dbReference type="Pfam" id="PF10502"/>
    </source>
</evidence>
<dbReference type="InterPro" id="IPR036286">
    <property type="entry name" value="LexA/Signal_pep-like_sf"/>
</dbReference>
<keyword evidence="7" id="KW-0812">Transmembrane</keyword>
<organism evidence="11 12">
    <name type="scientific">Candidatus Magasanikbacteria bacterium RIFOXYB1_FULL_40_15</name>
    <dbReference type="NCBI Taxonomy" id="1798697"/>
    <lineage>
        <taxon>Bacteria</taxon>
        <taxon>Candidatus Magasanikiibacteriota</taxon>
    </lineage>
</organism>
<comment type="catalytic activity">
    <reaction evidence="1 7">
        <text>Cleavage of hydrophobic, N-terminal signal or leader sequences from secreted and periplasmic proteins.</text>
        <dbReference type="EC" id="3.4.21.89"/>
    </reaction>
</comment>
<evidence type="ECO:0000256" key="7">
    <source>
        <dbReference type="RuleBase" id="RU003993"/>
    </source>
</evidence>
<comment type="similarity">
    <text evidence="2 8">Belongs to the peptidase S26 family.</text>
</comment>
<protein>
    <recommendedName>
        <fullName evidence="3 7">Signal peptidase I</fullName>
        <ecNumber evidence="3 7">3.4.21.89</ecNumber>
    </recommendedName>
</protein>
<feature type="compositionally biased region" description="Basic and acidic residues" evidence="9">
    <location>
        <begin position="1"/>
        <end position="18"/>
    </location>
</feature>
<reference evidence="11 12" key="1">
    <citation type="journal article" date="2016" name="Nat. Commun.">
        <title>Thousands of microbial genomes shed light on interconnected biogeochemical processes in an aquifer system.</title>
        <authorList>
            <person name="Anantharaman K."/>
            <person name="Brown C.T."/>
            <person name="Hug L.A."/>
            <person name="Sharon I."/>
            <person name="Castelle C.J."/>
            <person name="Probst A.J."/>
            <person name="Thomas B.C."/>
            <person name="Singh A."/>
            <person name="Wilkins M.J."/>
            <person name="Karaoz U."/>
            <person name="Brodie E.L."/>
            <person name="Williams K.H."/>
            <person name="Hubbard S.S."/>
            <person name="Banfield J.F."/>
        </authorList>
    </citation>
    <scope>NUCLEOTIDE SEQUENCE [LARGE SCALE GENOMIC DNA]</scope>
</reference>
<feature type="region of interest" description="Disordered" evidence="9">
    <location>
        <begin position="1"/>
        <end position="24"/>
    </location>
</feature>
<keyword evidence="4 7" id="KW-0645">Protease</keyword>
<evidence type="ECO:0000256" key="6">
    <source>
        <dbReference type="PIRSR" id="PIRSR600223-1"/>
    </source>
</evidence>
<feature type="active site" evidence="6">
    <location>
        <position position="69"/>
    </location>
</feature>
<evidence type="ECO:0000256" key="5">
    <source>
        <dbReference type="ARBA" id="ARBA00022801"/>
    </source>
</evidence>
<dbReference type="STRING" id="1798697.A2373_02040"/>
<comment type="subcellular location">
    <subcellularLocation>
        <location evidence="8">Membrane</location>
        <topology evidence="8">Single-pass type II membrane protein</topology>
    </subcellularLocation>
</comment>
<feature type="domain" description="Peptidase S26" evidence="10">
    <location>
        <begin position="39"/>
        <end position="198"/>
    </location>
</feature>
<dbReference type="Gene3D" id="2.10.109.10">
    <property type="entry name" value="Umud Fragment, subunit A"/>
    <property type="match status" value="1"/>
</dbReference>
<dbReference type="GO" id="GO:0004252">
    <property type="term" value="F:serine-type endopeptidase activity"/>
    <property type="evidence" value="ECO:0007669"/>
    <property type="project" value="InterPro"/>
</dbReference>
<feature type="active site" evidence="6">
    <location>
        <position position="112"/>
    </location>
</feature>
<dbReference type="PROSITE" id="PS00761">
    <property type="entry name" value="SPASE_I_3"/>
    <property type="match status" value="1"/>
</dbReference>
<dbReference type="InterPro" id="IPR019533">
    <property type="entry name" value="Peptidase_S26"/>
</dbReference>
<name>A0A1F6NHU7_9BACT</name>
<evidence type="ECO:0000256" key="8">
    <source>
        <dbReference type="RuleBase" id="RU362042"/>
    </source>
</evidence>
<dbReference type="PRINTS" id="PR00727">
    <property type="entry name" value="LEADERPTASE"/>
</dbReference>